<name>A0A814ZD90_ADIRI</name>
<evidence type="ECO:0000313" key="4">
    <source>
        <dbReference type="Proteomes" id="UP000663828"/>
    </source>
</evidence>
<sequence>MGAKLTRKNQSLIIVRTNEDQEETLTSAENTNKHVQLSTTESNSKQTKKKKSKLDTAKIDKSTNTENCILPVSLFSEQLVDDKICTGVAENHIEHVPPADTQNGIVSDVFHIDNQDTSNGQNHRISILNNLTDATSSASSTITGITDEIGNHK</sequence>
<feature type="compositionally biased region" description="Polar residues" evidence="1">
    <location>
        <begin position="24"/>
        <end position="37"/>
    </location>
</feature>
<gene>
    <name evidence="2" type="ORF">EDS130_LOCUS6177</name>
    <name evidence="3" type="ORF">XAT740_LOCUS25753</name>
</gene>
<dbReference type="Proteomes" id="UP000663828">
    <property type="component" value="Unassembled WGS sequence"/>
</dbReference>
<evidence type="ECO:0000313" key="3">
    <source>
        <dbReference type="EMBL" id="CAF1241315.1"/>
    </source>
</evidence>
<comment type="caution">
    <text evidence="3">The sequence shown here is derived from an EMBL/GenBank/DDBJ whole genome shotgun (WGS) entry which is preliminary data.</text>
</comment>
<protein>
    <submittedName>
        <fullName evidence="3">Uncharacterized protein</fullName>
    </submittedName>
</protein>
<feature type="region of interest" description="Disordered" evidence="1">
    <location>
        <begin position="21"/>
        <end position="56"/>
    </location>
</feature>
<proteinExistence type="predicted"/>
<dbReference type="OrthoDB" id="10053273at2759"/>
<dbReference type="EMBL" id="CAJNOR010002057">
    <property type="protein sequence ID" value="CAF1241315.1"/>
    <property type="molecule type" value="Genomic_DNA"/>
</dbReference>
<reference evidence="3" key="1">
    <citation type="submission" date="2021-02" db="EMBL/GenBank/DDBJ databases">
        <authorList>
            <person name="Nowell W R."/>
        </authorList>
    </citation>
    <scope>NUCLEOTIDE SEQUENCE</scope>
</reference>
<dbReference type="Proteomes" id="UP000663852">
    <property type="component" value="Unassembled WGS sequence"/>
</dbReference>
<organism evidence="3 4">
    <name type="scientific">Adineta ricciae</name>
    <name type="common">Rotifer</name>
    <dbReference type="NCBI Taxonomy" id="249248"/>
    <lineage>
        <taxon>Eukaryota</taxon>
        <taxon>Metazoa</taxon>
        <taxon>Spiralia</taxon>
        <taxon>Gnathifera</taxon>
        <taxon>Rotifera</taxon>
        <taxon>Eurotatoria</taxon>
        <taxon>Bdelloidea</taxon>
        <taxon>Adinetida</taxon>
        <taxon>Adinetidae</taxon>
        <taxon>Adineta</taxon>
    </lineage>
</organism>
<evidence type="ECO:0000256" key="1">
    <source>
        <dbReference type="SAM" id="MobiDB-lite"/>
    </source>
</evidence>
<accession>A0A814ZD90</accession>
<keyword evidence="4" id="KW-1185">Reference proteome</keyword>
<dbReference type="EMBL" id="CAJNOJ010000017">
    <property type="protein sequence ID" value="CAF0827643.1"/>
    <property type="molecule type" value="Genomic_DNA"/>
</dbReference>
<dbReference type="AlphaFoldDB" id="A0A814ZD90"/>
<evidence type="ECO:0000313" key="2">
    <source>
        <dbReference type="EMBL" id="CAF0827643.1"/>
    </source>
</evidence>